<dbReference type="OrthoDB" id="9805029at2"/>
<dbReference type="CDD" id="cd03216">
    <property type="entry name" value="ABC_Carb_Monos_I"/>
    <property type="match status" value="1"/>
</dbReference>
<protein>
    <submittedName>
        <fullName evidence="9">Sugar ABC transporter ATP-binding protein</fullName>
    </submittedName>
</protein>
<keyword evidence="3" id="KW-0762">Sugar transport</keyword>
<organism evidence="9 10">
    <name type="scientific">Metarhizobium album</name>
    <dbReference type="NCBI Taxonomy" id="2182425"/>
    <lineage>
        <taxon>Bacteria</taxon>
        <taxon>Pseudomonadati</taxon>
        <taxon>Pseudomonadota</taxon>
        <taxon>Alphaproteobacteria</taxon>
        <taxon>Hyphomicrobiales</taxon>
        <taxon>Rhizobiaceae</taxon>
        <taxon>Metarhizobium</taxon>
    </lineage>
</organism>
<sequence>MLVMTDIVKRYGPTLVLDGVGLAVKAGEVMALMGENGAGKSTLVKILAGIEPSDQGRIEIDGKPVAIRSPGQARAAGVGYVAQELSIIDSLSVAENVFLGDSSIGIMRSAAKLAEMARPYLDRVGLDYVDPLALAENYSVAERQLIEIARLLSRKARIAILDEPTAALSESEIIRVKAAVRAIAADGCAVIYVTHRMPEVFELTNRVTVLRNGKSFAPMETATLSIDTLIEAMLGRQLGKMFPPRAARLGAEAVRLESCMTPGLKAPVSLSVRSGEILALAGQVGSGASTILRLLAGVTPLGSGAIFLEGNAYAPKSVADGIASKVVYCSDDRKRDGIFAVRSVPENLSAPALSAISRFQLLSGSLEKGHIRSIAAKFGLDERYFSRLAGNLSGGNQQKVALGKWIGLNPKLLLVEEPTRGVDVGARAEIYKHLRELADGGLSIIFASSDTQEVLGLADRIATFFHGQLVQVVAADTATAESLTRDVTRAEQAA</sequence>
<dbReference type="EMBL" id="QFBC01000005">
    <property type="protein sequence ID" value="PWE55856.1"/>
    <property type="molecule type" value="Genomic_DNA"/>
</dbReference>
<comment type="similarity">
    <text evidence="1">Belongs to the ABC transporter superfamily.</text>
</comment>
<evidence type="ECO:0000256" key="5">
    <source>
        <dbReference type="ARBA" id="ARBA00022741"/>
    </source>
</evidence>
<dbReference type="CDD" id="cd03215">
    <property type="entry name" value="ABC_Carb_Monos_II"/>
    <property type="match status" value="1"/>
</dbReference>
<dbReference type="PROSITE" id="PS50893">
    <property type="entry name" value="ABC_TRANSPORTER_2"/>
    <property type="match status" value="2"/>
</dbReference>
<dbReference type="RefSeq" id="WP_109458933.1">
    <property type="nucleotide sequence ID" value="NZ_QFBC01000005.1"/>
</dbReference>
<name>A0A2U2DRB4_9HYPH</name>
<dbReference type="Proteomes" id="UP000245252">
    <property type="component" value="Unassembled WGS sequence"/>
</dbReference>
<feature type="domain" description="ABC transporter" evidence="8">
    <location>
        <begin position="2"/>
        <end position="237"/>
    </location>
</feature>
<accession>A0A2U2DRB4</accession>
<dbReference type="Pfam" id="PF00005">
    <property type="entry name" value="ABC_tran"/>
    <property type="match status" value="2"/>
</dbReference>
<comment type="caution">
    <text evidence="9">The sequence shown here is derived from an EMBL/GenBank/DDBJ whole genome shotgun (WGS) entry which is preliminary data.</text>
</comment>
<evidence type="ECO:0000256" key="3">
    <source>
        <dbReference type="ARBA" id="ARBA00022597"/>
    </source>
</evidence>
<dbReference type="InterPro" id="IPR027417">
    <property type="entry name" value="P-loop_NTPase"/>
</dbReference>
<keyword evidence="2" id="KW-0813">Transport</keyword>
<evidence type="ECO:0000313" key="9">
    <source>
        <dbReference type="EMBL" id="PWE55856.1"/>
    </source>
</evidence>
<dbReference type="GO" id="GO:0016887">
    <property type="term" value="F:ATP hydrolysis activity"/>
    <property type="evidence" value="ECO:0007669"/>
    <property type="project" value="InterPro"/>
</dbReference>
<dbReference type="SMART" id="SM00382">
    <property type="entry name" value="AAA"/>
    <property type="match status" value="2"/>
</dbReference>
<evidence type="ECO:0000256" key="1">
    <source>
        <dbReference type="ARBA" id="ARBA00005417"/>
    </source>
</evidence>
<keyword evidence="10" id="KW-1185">Reference proteome</keyword>
<keyword evidence="6 9" id="KW-0067">ATP-binding</keyword>
<dbReference type="PROSITE" id="PS00211">
    <property type="entry name" value="ABC_TRANSPORTER_1"/>
    <property type="match status" value="1"/>
</dbReference>
<evidence type="ECO:0000256" key="7">
    <source>
        <dbReference type="ARBA" id="ARBA00023136"/>
    </source>
</evidence>
<proteinExistence type="inferred from homology"/>
<dbReference type="GO" id="GO:0005524">
    <property type="term" value="F:ATP binding"/>
    <property type="evidence" value="ECO:0007669"/>
    <property type="project" value="UniProtKB-KW"/>
</dbReference>
<dbReference type="AlphaFoldDB" id="A0A2U2DRB4"/>
<dbReference type="Gene3D" id="3.40.50.300">
    <property type="entry name" value="P-loop containing nucleotide triphosphate hydrolases"/>
    <property type="match status" value="2"/>
</dbReference>
<keyword evidence="5" id="KW-0547">Nucleotide-binding</keyword>
<evidence type="ECO:0000259" key="8">
    <source>
        <dbReference type="PROSITE" id="PS50893"/>
    </source>
</evidence>
<dbReference type="SUPFAM" id="SSF52540">
    <property type="entry name" value="P-loop containing nucleoside triphosphate hydrolases"/>
    <property type="match status" value="2"/>
</dbReference>
<gene>
    <name evidence="9" type="ORF">DEM27_14410</name>
</gene>
<evidence type="ECO:0000256" key="2">
    <source>
        <dbReference type="ARBA" id="ARBA00022448"/>
    </source>
</evidence>
<feature type="domain" description="ABC transporter" evidence="8">
    <location>
        <begin position="249"/>
        <end position="491"/>
    </location>
</feature>
<keyword evidence="4" id="KW-0677">Repeat</keyword>
<evidence type="ECO:0000256" key="6">
    <source>
        <dbReference type="ARBA" id="ARBA00022840"/>
    </source>
</evidence>
<keyword evidence="7" id="KW-0472">Membrane</keyword>
<reference evidence="9 10" key="1">
    <citation type="submission" date="2018-05" db="EMBL/GenBank/DDBJ databases">
        <title>The draft genome of strain NS-104.</title>
        <authorList>
            <person name="Hang P."/>
            <person name="Jiang J."/>
        </authorList>
    </citation>
    <scope>NUCLEOTIDE SEQUENCE [LARGE SCALE GENOMIC DNA]</scope>
    <source>
        <strain evidence="9 10">NS-104</strain>
    </source>
</reference>
<dbReference type="PANTHER" id="PTHR43790:SF9">
    <property type="entry name" value="GALACTOFURANOSE TRANSPORTER ATP-BINDING PROTEIN YTFR"/>
    <property type="match status" value="1"/>
</dbReference>
<dbReference type="InterPro" id="IPR003593">
    <property type="entry name" value="AAA+_ATPase"/>
</dbReference>
<dbReference type="InterPro" id="IPR017871">
    <property type="entry name" value="ABC_transporter-like_CS"/>
</dbReference>
<dbReference type="PANTHER" id="PTHR43790">
    <property type="entry name" value="CARBOHYDRATE TRANSPORT ATP-BINDING PROTEIN MG119-RELATED"/>
    <property type="match status" value="1"/>
</dbReference>
<dbReference type="InterPro" id="IPR003439">
    <property type="entry name" value="ABC_transporter-like_ATP-bd"/>
</dbReference>
<evidence type="ECO:0000256" key="4">
    <source>
        <dbReference type="ARBA" id="ARBA00022737"/>
    </source>
</evidence>
<evidence type="ECO:0000313" key="10">
    <source>
        <dbReference type="Proteomes" id="UP000245252"/>
    </source>
</evidence>
<dbReference type="InterPro" id="IPR050107">
    <property type="entry name" value="ABC_carbohydrate_import_ATPase"/>
</dbReference>